<dbReference type="RefSeq" id="WP_012937503.1">
    <property type="nucleotide sequence ID" value="NC_013740.1"/>
</dbReference>
<accession>D2RN86</accession>
<dbReference type="OrthoDB" id="159752at2"/>
<evidence type="ECO:0000259" key="1">
    <source>
        <dbReference type="PROSITE" id="PS51112"/>
    </source>
</evidence>
<dbReference type="InterPro" id="IPR004183">
    <property type="entry name" value="Xdiol_dOase_suB"/>
</dbReference>
<dbReference type="NCBIfam" id="TIGR04335">
    <property type="entry name" value="AmmeMemoSam_A"/>
    <property type="match status" value="1"/>
</dbReference>
<dbReference type="PANTHER" id="PTHR13016:SF0">
    <property type="entry name" value="AMME SYNDROME CANDIDATE GENE 1 PROTEIN"/>
    <property type="match status" value="1"/>
</dbReference>
<dbReference type="PANTHER" id="PTHR13016">
    <property type="entry name" value="AMMECR1 HOMOLOG"/>
    <property type="match status" value="1"/>
</dbReference>
<evidence type="ECO:0000313" key="3">
    <source>
        <dbReference type="Proteomes" id="UP000001902"/>
    </source>
</evidence>
<dbReference type="GO" id="GO:0008198">
    <property type="term" value="F:ferrous iron binding"/>
    <property type="evidence" value="ECO:0007669"/>
    <property type="project" value="InterPro"/>
</dbReference>
<dbReference type="InterPro" id="IPR002733">
    <property type="entry name" value="AMMECR1_domain"/>
</dbReference>
<dbReference type="InterPro" id="IPR023473">
    <property type="entry name" value="AMMECR1"/>
</dbReference>
<dbReference type="SUPFAM" id="SSF143447">
    <property type="entry name" value="AMMECR1-like"/>
    <property type="match status" value="1"/>
</dbReference>
<dbReference type="CDD" id="cd07951">
    <property type="entry name" value="ED_3B_N_AMMECR1"/>
    <property type="match status" value="1"/>
</dbReference>
<reference evidence="2 3" key="1">
    <citation type="journal article" date="2010" name="Stand. Genomic Sci.">
        <title>Complete genome sequence of Acidaminococcus fermentans type strain (VR4).</title>
        <authorList>
            <person name="Chang Y.J."/>
            <person name="Pukall R."/>
            <person name="Saunders E."/>
            <person name="Lapidus A."/>
            <person name="Copeland A."/>
            <person name="Nolan M."/>
            <person name="Glavina Del Rio T."/>
            <person name="Lucas S."/>
            <person name="Chen F."/>
            <person name="Tice H."/>
            <person name="Cheng J.F."/>
            <person name="Han C."/>
            <person name="Detter J.C."/>
            <person name="Bruce D."/>
            <person name="Goodwin L."/>
            <person name="Pitluck S."/>
            <person name="Mikhailova N."/>
            <person name="Liolios K."/>
            <person name="Pati A."/>
            <person name="Ivanova N."/>
            <person name="Mavromatis K."/>
            <person name="Chen A."/>
            <person name="Palaniappan K."/>
            <person name="Land M."/>
            <person name="Hauser L."/>
            <person name="Jeffries C.D."/>
            <person name="Brettin T."/>
            <person name="Rohde M."/>
            <person name="Goker M."/>
            <person name="Bristow J."/>
            <person name="Eisen J.A."/>
            <person name="Markowitz V."/>
            <person name="Hugenholtz P."/>
            <person name="Kyrpides N.C."/>
            <person name="Klenk H.P."/>
        </authorList>
    </citation>
    <scope>NUCLEOTIDE SEQUENCE [LARGE SCALE GENOMIC DNA]</scope>
    <source>
        <strain evidence="3">ATCC 25085 / DSM 20731 / CCUG 9996 / CIP 106432 / VR4</strain>
    </source>
</reference>
<organism evidence="2 3">
    <name type="scientific">Acidaminococcus fermentans (strain ATCC 25085 / DSM 20731 / CCUG 9996 / CIP 106432 / VR4)</name>
    <dbReference type="NCBI Taxonomy" id="591001"/>
    <lineage>
        <taxon>Bacteria</taxon>
        <taxon>Bacillati</taxon>
        <taxon>Bacillota</taxon>
        <taxon>Negativicutes</taxon>
        <taxon>Acidaminococcales</taxon>
        <taxon>Acidaminococcaceae</taxon>
        <taxon>Acidaminococcus</taxon>
    </lineage>
</organism>
<protein>
    <submittedName>
        <fullName evidence="2">AMMECR1 domain protein</fullName>
    </submittedName>
</protein>
<dbReference type="SUPFAM" id="SSF53213">
    <property type="entry name" value="LigB-like"/>
    <property type="match status" value="1"/>
</dbReference>
<dbReference type="InterPro" id="IPR036071">
    <property type="entry name" value="AMMECR1_dom_sf"/>
</dbReference>
<gene>
    <name evidence="2" type="ordered locus">Acfer_0103</name>
</gene>
<dbReference type="Gene3D" id="3.40.830.10">
    <property type="entry name" value="LigB-like"/>
    <property type="match status" value="1"/>
</dbReference>
<dbReference type="STRING" id="591001.Acfer_0103"/>
<dbReference type="Pfam" id="PF02900">
    <property type="entry name" value="LigB"/>
    <property type="match status" value="1"/>
</dbReference>
<dbReference type="eggNOG" id="COG3885">
    <property type="taxonomic scope" value="Bacteria"/>
</dbReference>
<feature type="domain" description="AMMECR1" evidence="1">
    <location>
        <begin position="293"/>
        <end position="465"/>
    </location>
</feature>
<dbReference type="GO" id="GO:0016702">
    <property type="term" value="F:oxidoreductase activity, acting on single donors with incorporation of molecular oxygen, incorporation of two atoms of oxygen"/>
    <property type="evidence" value="ECO:0007669"/>
    <property type="project" value="UniProtKB-ARBA"/>
</dbReference>
<dbReference type="InterPro" id="IPR027623">
    <property type="entry name" value="AmmeMemoSam_A"/>
</dbReference>
<evidence type="ECO:0000313" key="2">
    <source>
        <dbReference type="EMBL" id="ADB46512.1"/>
    </source>
</evidence>
<dbReference type="HOGENOM" id="CLU_048702_0_0_9"/>
<dbReference type="AlphaFoldDB" id="D2RN86"/>
<dbReference type="eggNOG" id="COG2078">
    <property type="taxonomic scope" value="Bacteria"/>
</dbReference>
<dbReference type="Gene3D" id="3.30.700.20">
    <property type="entry name" value="Hypothetical protein ph0010, domain 1"/>
    <property type="match status" value="1"/>
</dbReference>
<proteinExistence type="predicted"/>
<dbReference type="InterPro" id="IPR027485">
    <property type="entry name" value="AMMECR1_N"/>
</dbReference>
<sequence length="465" mass="51491">MTILASFAVPHPPIILPEVGQGEEEKIRKTIAAYDTVMEKAAGLQPDTLIITSPHGEMYMDYFHIAPGPTARGDFAQFRAPQVELSVRYDRDLASLIAEEAREAGIPAGFEGERDPALDHGTMIPLYFYRKYGSLDKVKVVRIGLSGLGPDVHYLFGRCIREAVEKLGRRAVFIASGDLSHKLKEDGPYGYVPEGPVFDRQCTEALGQGDFFRLLTLDHSLCTRAAECGLRSFWIMAGAWDGMNVKARLLSYEGPFGVGYGVAAFLPGAPDPGRKFLSPLLAAEKKQREERVAREDPYVKLARLAVETYVKDREIPSLPEGLPPEMLSARAGAFVSLHLRDQLRGCIGTFLPTRNNLAEEILRNGISAATRDPRFPPVRPEELPYLEYNVDVLTTPEPVSGPEQLDPRKYGVIVKSAQDERRGLLLPDLDGVDTVGDQIAIARQKGNIAVTEPVQLFRFQVVRHR</sequence>
<dbReference type="EMBL" id="CP001859">
    <property type="protein sequence ID" value="ADB46512.1"/>
    <property type="molecule type" value="Genomic_DNA"/>
</dbReference>
<dbReference type="GeneID" id="78333854"/>
<keyword evidence="3" id="KW-1185">Reference proteome</keyword>
<dbReference type="KEGG" id="afn:Acfer_0103"/>
<dbReference type="Pfam" id="PF01871">
    <property type="entry name" value="AMMECR1"/>
    <property type="match status" value="1"/>
</dbReference>
<name>D2RN86_ACIFV</name>
<dbReference type="Proteomes" id="UP000001902">
    <property type="component" value="Chromosome"/>
</dbReference>
<dbReference type="PROSITE" id="PS51112">
    <property type="entry name" value="AMMECR1"/>
    <property type="match status" value="1"/>
</dbReference>